<dbReference type="InterPro" id="IPR036890">
    <property type="entry name" value="HATPase_C_sf"/>
</dbReference>
<dbReference type="EC" id="2.7.13.3" evidence="3"/>
<keyword evidence="7 14" id="KW-0812">Transmembrane</keyword>
<dbReference type="Gene3D" id="6.10.340.10">
    <property type="match status" value="1"/>
</dbReference>
<dbReference type="SUPFAM" id="SSF47384">
    <property type="entry name" value="Homodimeric domain of signal transducing histidine kinase"/>
    <property type="match status" value="1"/>
</dbReference>
<keyword evidence="4" id="KW-1003">Cell membrane</keyword>
<keyword evidence="10" id="KW-0067">ATP-binding</keyword>
<dbReference type="PRINTS" id="PR00344">
    <property type="entry name" value="BCTRLSENSOR"/>
</dbReference>
<dbReference type="EMBL" id="CP117826">
    <property type="protein sequence ID" value="XCC61288.1"/>
    <property type="molecule type" value="Genomic_DNA"/>
</dbReference>
<protein>
    <recommendedName>
        <fullName evidence="3">histidine kinase</fullName>
        <ecNumber evidence="3">2.7.13.3</ecNumber>
    </recommendedName>
</protein>
<keyword evidence="6" id="KW-0808">Transferase</keyword>
<gene>
    <name evidence="17" type="ORF">PUP29_07025</name>
</gene>
<dbReference type="InterPro" id="IPR036097">
    <property type="entry name" value="HisK_dim/P_sf"/>
</dbReference>
<dbReference type="InterPro" id="IPR003660">
    <property type="entry name" value="HAMP_dom"/>
</dbReference>
<evidence type="ECO:0000256" key="13">
    <source>
        <dbReference type="ARBA" id="ARBA00023136"/>
    </source>
</evidence>
<keyword evidence="5" id="KW-0597">Phosphoprotein</keyword>
<evidence type="ECO:0000256" key="5">
    <source>
        <dbReference type="ARBA" id="ARBA00022553"/>
    </source>
</evidence>
<dbReference type="PROSITE" id="PS50109">
    <property type="entry name" value="HIS_KIN"/>
    <property type="match status" value="1"/>
</dbReference>
<dbReference type="SMART" id="SM00304">
    <property type="entry name" value="HAMP"/>
    <property type="match status" value="1"/>
</dbReference>
<dbReference type="Gene3D" id="1.10.287.130">
    <property type="match status" value="1"/>
</dbReference>
<feature type="transmembrane region" description="Helical" evidence="14">
    <location>
        <begin position="12"/>
        <end position="39"/>
    </location>
</feature>
<sequence>MKFKNLSVRRKILLTNFMMIVIPVFIVLLVMAVILAGILTGGGPGVMIAAAEKWAGETTNYQLQLMIDSISEQLVEEEDAFRENSSMRELCRKLEQTGIHIAIADDTGVRYLSEGTSYEALERQADELGASSAPSFVRTQDGFACRAVTKTAAGAYSITAAAPGFAYPQGEYYAYDSIKAHLKVILVVVSAAAVVIILLTGVFLSRKLSRSILDPVEKLGKATEALCKGDLDQPVGYGSEDELGQVCKGFDEMRIRLRESRRREERYRQQRKQLIAGISHDLSTPITSIQGYVSGILDGIADTPEKRERYLHTIYDRACDMNRMVDGLFLLTKLDLDREPFHMERTDLAQYFKEKYPGWKEKIPDMELEVHMDGSRGVFVQIDRFQFERVVANLIDNSSKYRRGAHGKVNIYLVRNAGAAEITFRDDGIGIAENEEEKIFESFYRADPARNTEKGSGLGLAIARQIVEHMGGKIWAQAVQSGGLIIRIRLPEAGGEQ</sequence>
<feature type="transmembrane region" description="Helical" evidence="14">
    <location>
        <begin position="184"/>
        <end position="204"/>
    </location>
</feature>
<accession>A0AAU8A6P1</accession>
<evidence type="ECO:0000256" key="8">
    <source>
        <dbReference type="ARBA" id="ARBA00022741"/>
    </source>
</evidence>
<dbReference type="GO" id="GO:0005886">
    <property type="term" value="C:plasma membrane"/>
    <property type="evidence" value="ECO:0007669"/>
    <property type="project" value="UniProtKB-SubCell"/>
</dbReference>
<dbReference type="InterPro" id="IPR005467">
    <property type="entry name" value="His_kinase_dom"/>
</dbReference>
<evidence type="ECO:0000256" key="9">
    <source>
        <dbReference type="ARBA" id="ARBA00022777"/>
    </source>
</evidence>
<comment type="subcellular location">
    <subcellularLocation>
        <location evidence="2">Cell membrane</location>
        <topology evidence="2">Multi-pass membrane protein</topology>
    </subcellularLocation>
</comment>
<organism evidence="17">
    <name type="scientific">Christensenella massiliensis</name>
    <dbReference type="NCBI Taxonomy" id="1805714"/>
    <lineage>
        <taxon>Bacteria</taxon>
        <taxon>Bacillati</taxon>
        <taxon>Bacillota</taxon>
        <taxon>Clostridia</taxon>
        <taxon>Christensenellales</taxon>
        <taxon>Christensenellaceae</taxon>
        <taxon>Christensenella</taxon>
    </lineage>
</organism>
<keyword evidence="9 17" id="KW-0418">Kinase</keyword>
<evidence type="ECO:0000313" key="17">
    <source>
        <dbReference type="EMBL" id="XCC61288.1"/>
    </source>
</evidence>
<feature type="domain" description="Histidine kinase" evidence="15">
    <location>
        <begin position="277"/>
        <end position="494"/>
    </location>
</feature>
<evidence type="ECO:0000256" key="6">
    <source>
        <dbReference type="ARBA" id="ARBA00022679"/>
    </source>
</evidence>
<evidence type="ECO:0000256" key="14">
    <source>
        <dbReference type="SAM" id="Phobius"/>
    </source>
</evidence>
<dbReference type="SUPFAM" id="SSF158472">
    <property type="entry name" value="HAMP domain-like"/>
    <property type="match status" value="1"/>
</dbReference>
<dbReference type="CDD" id="cd00082">
    <property type="entry name" value="HisKA"/>
    <property type="match status" value="1"/>
</dbReference>
<dbReference type="InterPro" id="IPR003594">
    <property type="entry name" value="HATPase_dom"/>
</dbReference>
<dbReference type="PROSITE" id="PS50885">
    <property type="entry name" value="HAMP"/>
    <property type="match status" value="1"/>
</dbReference>
<dbReference type="Gene3D" id="3.30.565.10">
    <property type="entry name" value="Histidine kinase-like ATPase, C-terminal domain"/>
    <property type="match status" value="1"/>
</dbReference>
<dbReference type="PANTHER" id="PTHR45528">
    <property type="entry name" value="SENSOR HISTIDINE KINASE CPXA"/>
    <property type="match status" value="1"/>
</dbReference>
<dbReference type="Pfam" id="PF02518">
    <property type="entry name" value="HATPase_c"/>
    <property type="match status" value="1"/>
</dbReference>
<feature type="domain" description="HAMP" evidence="16">
    <location>
        <begin position="210"/>
        <end position="262"/>
    </location>
</feature>
<keyword evidence="13 14" id="KW-0472">Membrane</keyword>
<name>A0AAU8A6P1_9FIRM</name>
<dbReference type="GO" id="GO:0005524">
    <property type="term" value="F:ATP binding"/>
    <property type="evidence" value="ECO:0007669"/>
    <property type="project" value="UniProtKB-KW"/>
</dbReference>
<evidence type="ECO:0000256" key="3">
    <source>
        <dbReference type="ARBA" id="ARBA00012438"/>
    </source>
</evidence>
<dbReference type="CDD" id="cd06225">
    <property type="entry name" value="HAMP"/>
    <property type="match status" value="1"/>
</dbReference>
<dbReference type="RefSeq" id="WP_353422825.1">
    <property type="nucleotide sequence ID" value="NZ_CP117826.1"/>
</dbReference>
<dbReference type="SMART" id="SM00388">
    <property type="entry name" value="HisKA"/>
    <property type="match status" value="1"/>
</dbReference>
<dbReference type="Pfam" id="PF00672">
    <property type="entry name" value="HAMP"/>
    <property type="match status" value="1"/>
</dbReference>
<evidence type="ECO:0000256" key="4">
    <source>
        <dbReference type="ARBA" id="ARBA00022475"/>
    </source>
</evidence>
<dbReference type="CDD" id="cd00075">
    <property type="entry name" value="HATPase"/>
    <property type="match status" value="1"/>
</dbReference>
<evidence type="ECO:0000259" key="15">
    <source>
        <dbReference type="PROSITE" id="PS50109"/>
    </source>
</evidence>
<dbReference type="SMART" id="SM00387">
    <property type="entry name" value="HATPase_c"/>
    <property type="match status" value="1"/>
</dbReference>
<keyword evidence="8" id="KW-0547">Nucleotide-binding</keyword>
<evidence type="ECO:0000256" key="7">
    <source>
        <dbReference type="ARBA" id="ARBA00022692"/>
    </source>
</evidence>
<evidence type="ECO:0000256" key="11">
    <source>
        <dbReference type="ARBA" id="ARBA00022989"/>
    </source>
</evidence>
<evidence type="ECO:0000256" key="2">
    <source>
        <dbReference type="ARBA" id="ARBA00004651"/>
    </source>
</evidence>
<dbReference type="InterPro" id="IPR003661">
    <property type="entry name" value="HisK_dim/P_dom"/>
</dbReference>
<dbReference type="InterPro" id="IPR050398">
    <property type="entry name" value="HssS/ArlS-like"/>
</dbReference>
<dbReference type="InterPro" id="IPR004358">
    <property type="entry name" value="Sig_transdc_His_kin-like_C"/>
</dbReference>
<evidence type="ECO:0000256" key="12">
    <source>
        <dbReference type="ARBA" id="ARBA00023012"/>
    </source>
</evidence>
<dbReference type="GO" id="GO:0000155">
    <property type="term" value="F:phosphorelay sensor kinase activity"/>
    <property type="evidence" value="ECO:0007669"/>
    <property type="project" value="InterPro"/>
</dbReference>
<evidence type="ECO:0000256" key="10">
    <source>
        <dbReference type="ARBA" id="ARBA00022840"/>
    </source>
</evidence>
<evidence type="ECO:0000259" key="16">
    <source>
        <dbReference type="PROSITE" id="PS50885"/>
    </source>
</evidence>
<reference evidence="17" key="1">
    <citation type="submission" date="2023-02" db="EMBL/GenBank/DDBJ databases">
        <title>Gut commensal Christensenella minuta modulates host metabolism via a new class of secondary bile acids.</title>
        <authorList>
            <person name="Liu C."/>
        </authorList>
    </citation>
    <scope>NUCLEOTIDE SEQUENCE</scope>
    <source>
        <strain evidence="17">CA70</strain>
    </source>
</reference>
<dbReference type="AlphaFoldDB" id="A0AAU8A6P1"/>
<dbReference type="Pfam" id="PF00512">
    <property type="entry name" value="HisKA"/>
    <property type="match status" value="1"/>
</dbReference>
<proteinExistence type="predicted"/>
<keyword evidence="11 14" id="KW-1133">Transmembrane helix</keyword>
<dbReference type="SUPFAM" id="SSF55874">
    <property type="entry name" value="ATPase domain of HSP90 chaperone/DNA topoisomerase II/histidine kinase"/>
    <property type="match status" value="1"/>
</dbReference>
<keyword evidence="12" id="KW-0902">Two-component regulatory system</keyword>
<comment type="catalytic activity">
    <reaction evidence="1">
        <text>ATP + protein L-histidine = ADP + protein N-phospho-L-histidine.</text>
        <dbReference type="EC" id="2.7.13.3"/>
    </reaction>
</comment>
<dbReference type="PANTHER" id="PTHR45528:SF1">
    <property type="entry name" value="SENSOR HISTIDINE KINASE CPXA"/>
    <property type="match status" value="1"/>
</dbReference>
<evidence type="ECO:0000256" key="1">
    <source>
        <dbReference type="ARBA" id="ARBA00000085"/>
    </source>
</evidence>